<dbReference type="PRINTS" id="PR00032">
    <property type="entry name" value="HTHARAC"/>
</dbReference>
<dbReference type="InterPro" id="IPR003313">
    <property type="entry name" value="AraC-bd"/>
</dbReference>
<keyword evidence="7" id="KW-1185">Reference proteome</keyword>
<organism evidence="6 7">
    <name type="scientific">Pigmentiphaga daeguensis</name>
    <dbReference type="NCBI Taxonomy" id="414049"/>
    <lineage>
        <taxon>Bacteria</taxon>
        <taxon>Pseudomonadati</taxon>
        <taxon>Pseudomonadota</taxon>
        <taxon>Betaproteobacteria</taxon>
        <taxon>Burkholderiales</taxon>
        <taxon>Alcaligenaceae</taxon>
        <taxon>Pigmentiphaga</taxon>
    </lineage>
</organism>
<dbReference type="Pfam" id="PF02311">
    <property type="entry name" value="AraC_binding"/>
    <property type="match status" value="1"/>
</dbReference>
<evidence type="ECO:0000259" key="5">
    <source>
        <dbReference type="PROSITE" id="PS01124"/>
    </source>
</evidence>
<dbReference type="Pfam" id="PF12833">
    <property type="entry name" value="HTH_18"/>
    <property type="match status" value="1"/>
</dbReference>
<dbReference type="PANTHER" id="PTHR46796">
    <property type="entry name" value="HTH-TYPE TRANSCRIPTIONAL ACTIVATOR RHAS-RELATED"/>
    <property type="match status" value="1"/>
</dbReference>
<evidence type="ECO:0000313" key="6">
    <source>
        <dbReference type="EMBL" id="GAA0490633.1"/>
    </source>
</evidence>
<dbReference type="SMART" id="SM00342">
    <property type="entry name" value="HTH_ARAC"/>
    <property type="match status" value="1"/>
</dbReference>
<dbReference type="PROSITE" id="PS00041">
    <property type="entry name" value="HTH_ARAC_FAMILY_1"/>
    <property type="match status" value="1"/>
</dbReference>
<dbReference type="InterPro" id="IPR037923">
    <property type="entry name" value="HTH-like"/>
</dbReference>
<keyword evidence="2" id="KW-0238">DNA-binding</keyword>
<dbReference type="InterPro" id="IPR050204">
    <property type="entry name" value="AraC_XylS_family_regulators"/>
</dbReference>
<gene>
    <name evidence="6" type="ORF">GCM10009097_02720</name>
</gene>
<dbReference type="PANTHER" id="PTHR46796:SF2">
    <property type="entry name" value="TRANSCRIPTIONAL REGULATORY PROTEIN"/>
    <property type="match status" value="1"/>
</dbReference>
<protein>
    <submittedName>
        <fullName evidence="6">Helix-turn-helix domain-containing protein</fullName>
    </submittedName>
</protein>
<dbReference type="Proteomes" id="UP001501706">
    <property type="component" value="Unassembled WGS sequence"/>
</dbReference>
<keyword evidence="1" id="KW-0805">Transcription regulation</keyword>
<dbReference type="InterPro" id="IPR018060">
    <property type="entry name" value="HTH_AraC"/>
</dbReference>
<comment type="caution">
    <text evidence="6">The sequence shown here is derived from an EMBL/GenBank/DDBJ whole genome shotgun (WGS) entry which is preliminary data.</text>
</comment>
<evidence type="ECO:0000256" key="1">
    <source>
        <dbReference type="ARBA" id="ARBA00023015"/>
    </source>
</evidence>
<evidence type="ECO:0000313" key="7">
    <source>
        <dbReference type="Proteomes" id="UP001501706"/>
    </source>
</evidence>
<dbReference type="InterPro" id="IPR020449">
    <property type="entry name" value="Tscrpt_reg_AraC-type_HTH"/>
</dbReference>
<accession>A0ABN1B5L6</accession>
<proteinExistence type="predicted"/>
<dbReference type="EMBL" id="BAAAEN010000001">
    <property type="protein sequence ID" value="GAA0490633.1"/>
    <property type="molecule type" value="Genomic_DNA"/>
</dbReference>
<feature type="domain" description="HTH araC/xylS-type" evidence="5">
    <location>
        <begin position="190"/>
        <end position="288"/>
    </location>
</feature>
<evidence type="ECO:0000256" key="3">
    <source>
        <dbReference type="ARBA" id="ARBA00023159"/>
    </source>
</evidence>
<dbReference type="InterPro" id="IPR009057">
    <property type="entry name" value="Homeodomain-like_sf"/>
</dbReference>
<dbReference type="PROSITE" id="PS01124">
    <property type="entry name" value="HTH_ARAC_FAMILY_2"/>
    <property type="match status" value="1"/>
</dbReference>
<dbReference type="SUPFAM" id="SSF46689">
    <property type="entry name" value="Homeodomain-like"/>
    <property type="match status" value="2"/>
</dbReference>
<keyword evidence="4" id="KW-0804">Transcription</keyword>
<dbReference type="InterPro" id="IPR018062">
    <property type="entry name" value="HTH_AraC-typ_CS"/>
</dbReference>
<dbReference type="Gene3D" id="1.10.10.60">
    <property type="entry name" value="Homeodomain-like"/>
    <property type="match status" value="2"/>
</dbReference>
<evidence type="ECO:0000256" key="4">
    <source>
        <dbReference type="ARBA" id="ARBA00023163"/>
    </source>
</evidence>
<reference evidence="6 7" key="1">
    <citation type="journal article" date="2019" name="Int. J. Syst. Evol. Microbiol.">
        <title>The Global Catalogue of Microorganisms (GCM) 10K type strain sequencing project: providing services to taxonomists for standard genome sequencing and annotation.</title>
        <authorList>
            <consortium name="The Broad Institute Genomics Platform"/>
            <consortium name="The Broad Institute Genome Sequencing Center for Infectious Disease"/>
            <person name="Wu L."/>
            <person name="Ma J."/>
        </authorList>
    </citation>
    <scope>NUCLEOTIDE SEQUENCE [LARGE SCALE GENOMIC DNA]</scope>
    <source>
        <strain evidence="6 7">JCM 14330</strain>
    </source>
</reference>
<keyword evidence="3" id="KW-0010">Activator</keyword>
<dbReference type="SUPFAM" id="SSF51215">
    <property type="entry name" value="Regulatory protein AraC"/>
    <property type="match status" value="1"/>
</dbReference>
<evidence type="ECO:0000256" key="2">
    <source>
        <dbReference type="ARBA" id="ARBA00023125"/>
    </source>
</evidence>
<sequence length="299" mass="33371">MSYTGTWSIPTMSAAIRILQGKFGRVALLDMNMLLVSHAHHHCHVLIKAFGADTYFSVRGQPQPLTDDSAVLVNAWEPHSYSHNGAEVQRTVILALYIEPGWLAGIQQALTVSAHPHFFQQPCVALSPAARKLADALARDMLLTAELPAGQLEERLFQLMIATIEHHSEWRSYQSLLGSLRQHHGDVRIRRAIGRMRENIGQSLDMDALAAECGLSRAHFFELFRKTTKLTPRVYANVLRMEAAITALTAGQTPVADLAYDMGFSAPGHFTRFFREHLGTTPTEYRRVVDVFDAGRDGR</sequence>
<name>A0ABN1B5L6_9BURK</name>